<accession>A0A1A8JRB6</accession>
<proteinExistence type="predicted"/>
<name>A0A1A8JRB6_NOTKU</name>
<reference evidence="1" key="2">
    <citation type="submission" date="2016-06" db="EMBL/GenBank/DDBJ databases">
        <title>The genome of a short-lived fish provides insights into sex chromosome evolution and the genetic control of aging.</title>
        <authorList>
            <person name="Reichwald K."/>
            <person name="Felder M."/>
            <person name="Petzold A."/>
            <person name="Koch P."/>
            <person name="Groth M."/>
            <person name="Platzer M."/>
        </authorList>
    </citation>
    <scope>NUCLEOTIDE SEQUENCE</scope>
    <source>
        <tissue evidence="1">Brain</tissue>
    </source>
</reference>
<feature type="non-terminal residue" evidence="1">
    <location>
        <position position="1"/>
    </location>
</feature>
<feature type="non-terminal residue" evidence="1">
    <location>
        <position position="48"/>
    </location>
</feature>
<evidence type="ECO:0000313" key="1">
    <source>
        <dbReference type="EMBL" id="SBR22643.1"/>
    </source>
</evidence>
<protein>
    <submittedName>
        <fullName evidence="1">Uncharacterized protein</fullName>
    </submittedName>
</protein>
<dbReference type="EMBL" id="HAEE01002623">
    <property type="protein sequence ID" value="SBR22643.1"/>
    <property type="molecule type" value="Transcribed_RNA"/>
</dbReference>
<gene>
    <name evidence="1" type="primary">Nfu_g_1_009570</name>
</gene>
<reference evidence="1" key="1">
    <citation type="submission" date="2016-05" db="EMBL/GenBank/DDBJ databases">
        <authorList>
            <person name="Lavstsen T."/>
            <person name="Jespersen J.S."/>
        </authorList>
    </citation>
    <scope>NUCLEOTIDE SEQUENCE</scope>
    <source>
        <tissue evidence="1">Brain</tissue>
    </source>
</reference>
<organism evidence="1">
    <name type="scientific">Nothobranchius kuhntae</name>
    <name type="common">Beira killifish</name>
    <dbReference type="NCBI Taxonomy" id="321403"/>
    <lineage>
        <taxon>Eukaryota</taxon>
        <taxon>Metazoa</taxon>
        <taxon>Chordata</taxon>
        <taxon>Craniata</taxon>
        <taxon>Vertebrata</taxon>
        <taxon>Euteleostomi</taxon>
        <taxon>Actinopterygii</taxon>
        <taxon>Neopterygii</taxon>
        <taxon>Teleostei</taxon>
        <taxon>Neoteleostei</taxon>
        <taxon>Acanthomorphata</taxon>
        <taxon>Ovalentaria</taxon>
        <taxon>Atherinomorphae</taxon>
        <taxon>Cyprinodontiformes</taxon>
        <taxon>Nothobranchiidae</taxon>
        <taxon>Nothobranchius</taxon>
    </lineage>
</organism>
<dbReference type="AlphaFoldDB" id="A0A1A8JRB6"/>
<sequence>FPTSRTFEGDDEPMNNLVAGVESCALCTSKRPVPYTTTSNLPLFNKVL</sequence>